<feature type="region of interest" description="Disordered" evidence="1">
    <location>
        <begin position="1"/>
        <end position="74"/>
    </location>
</feature>
<name>A0AAV7EI63_ARIFI</name>
<organism evidence="2 3">
    <name type="scientific">Aristolochia fimbriata</name>
    <name type="common">White veined hardy Dutchman's pipe vine</name>
    <dbReference type="NCBI Taxonomy" id="158543"/>
    <lineage>
        <taxon>Eukaryota</taxon>
        <taxon>Viridiplantae</taxon>
        <taxon>Streptophyta</taxon>
        <taxon>Embryophyta</taxon>
        <taxon>Tracheophyta</taxon>
        <taxon>Spermatophyta</taxon>
        <taxon>Magnoliopsida</taxon>
        <taxon>Magnoliidae</taxon>
        <taxon>Piperales</taxon>
        <taxon>Aristolochiaceae</taxon>
        <taxon>Aristolochia</taxon>
    </lineage>
</organism>
<comment type="caution">
    <text evidence="2">The sequence shown here is derived from an EMBL/GenBank/DDBJ whole genome shotgun (WGS) entry which is preliminary data.</text>
</comment>
<dbReference type="PANTHER" id="PTHR31170">
    <property type="entry name" value="BNAC04G53230D PROTEIN"/>
    <property type="match status" value="1"/>
</dbReference>
<feature type="compositionally biased region" description="Polar residues" evidence="1">
    <location>
        <begin position="61"/>
        <end position="73"/>
    </location>
</feature>
<reference evidence="2 3" key="1">
    <citation type="submission" date="2021-07" db="EMBL/GenBank/DDBJ databases">
        <title>The Aristolochia fimbriata genome: insights into angiosperm evolution, floral development and chemical biosynthesis.</title>
        <authorList>
            <person name="Jiao Y."/>
        </authorList>
    </citation>
    <scope>NUCLEOTIDE SEQUENCE [LARGE SCALE GENOMIC DNA]</scope>
    <source>
        <strain evidence="2">IBCAS-2021</strain>
        <tissue evidence="2">Leaf</tissue>
    </source>
</reference>
<feature type="compositionally biased region" description="Basic and acidic residues" evidence="1">
    <location>
        <begin position="255"/>
        <end position="265"/>
    </location>
</feature>
<dbReference type="Proteomes" id="UP000825729">
    <property type="component" value="Unassembled WGS sequence"/>
</dbReference>
<feature type="compositionally biased region" description="Basic residues" evidence="1">
    <location>
        <begin position="290"/>
        <end position="299"/>
    </location>
</feature>
<sequence>MVITGEPTIFDEPSDTDSDVEAARKANPPKPDVVQETAPSPPRSTRPTVRSGPAGGRKAPQSGTNASASSSQVAVPKKVWSEQSIYKVPNFLKALNEKAYKPQMVSLGPYHHHDPELGAMNEHKERALTHFLRRMGKTRDHCREDMEGIMKDAATCYADLEEKWFVEEGKFMDVMILDGVFILEVIHIFHGLSTDYSEEDPVFSSHGQLYNFPVIRRDMLLLENQVPFLVLEKLMEFKKKPPPTSLQKKNARHVLGNDHSGKGQREPQQTPTPVLHATGKRDPDPEEPPRHRHIQKRPPAKPLSTHYSAQAHHYE</sequence>
<evidence type="ECO:0000313" key="2">
    <source>
        <dbReference type="EMBL" id="KAG9447377.1"/>
    </source>
</evidence>
<gene>
    <name evidence="2" type="ORF">H6P81_013505</name>
</gene>
<accession>A0AAV7EI63</accession>
<evidence type="ECO:0000256" key="1">
    <source>
        <dbReference type="SAM" id="MobiDB-lite"/>
    </source>
</evidence>
<feature type="region of interest" description="Disordered" evidence="1">
    <location>
        <begin position="240"/>
        <end position="315"/>
    </location>
</feature>
<dbReference type="AlphaFoldDB" id="A0AAV7EI63"/>
<dbReference type="InterPro" id="IPR004158">
    <property type="entry name" value="DUF247_pln"/>
</dbReference>
<proteinExistence type="predicted"/>
<protein>
    <submittedName>
        <fullName evidence="2">Uncharacterized protein</fullName>
    </submittedName>
</protein>
<feature type="compositionally biased region" description="Basic and acidic residues" evidence="1">
    <location>
        <begin position="279"/>
        <end position="289"/>
    </location>
</feature>
<keyword evidence="3" id="KW-1185">Reference proteome</keyword>
<dbReference type="Pfam" id="PF03140">
    <property type="entry name" value="DUF247"/>
    <property type="match status" value="1"/>
</dbReference>
<evidence type="ECO:0000313" key="3">
    <source>
        <dbReference type="Proteomes" id="UP000825729"/>
    </source>
</evidence>
<dbReference type="EMBL" id="JAINDJ010000005">
    <property type="protein sequence ID" value="KAG9447377.1"/>
    <property type="molecule type" value="Genomic_DNA"/>
</dbReference>
<dbReference type="PANTHER" id="PTHR31170:SF18">
    <property type="entry name" value="(WILD MALAYSIAN BANANA) HYPOTHETICAL PROTEIN"/>
    <property type="match status" value="1"/>
</dbReference>